<dbReference type="GO" id="GO:0006351">
    <property type="term" value="P:DNA-templated transcription"/>
    <property type="evidence" value="ECO:0007669"/>
    <property type="project" value="InterPro"/>
</dbReference>
<proteinExistence type="predicted"/>
<dbReference type="InterPro" id="IPR011263">
    <property type="entry name" value="DNA-dir_RNA_pol_RpoA/D/Rpb3"/>
</dbReference>
<dbReference type="InterPro" id="IPR011262">
    <property type="entry name" value="DNA-dir_RNA_pol_insert"/>
</dbReference>
<dbReference type="Pfam" id="PF01000">
    <property type="entry name" value="RNA_pol_A_bac"/>
    <property type="match status" value="1"/>
</dbReference>
<feature type="region of interest" description="Disordered" evidence="4">
    <location>
        <begin position="182"/>
        <end position="216"/>
    </location>
</feature>
<dbReference type="SUPFAM" id="SSF56553">
    <property type="entry name" value="Insert subdomain of RNA polymerase alpha subunit"/>
    <property type="match status" value="2"/>
</dbReference>
<dbReference type="EMBL" id="KT625254">
    <property type="protein sequence ID" value="ALO21579.1"/>
    <property type="molecule type" value="Genomic_DNA"/>
</dbReference>
<evidence type="ECO:0000256" key="4">
    <source>
        <dbReference type="SAM" id="MobiDB-lite"/>
    </source>
</evidence>
<evidence type="ECO:0000256" key="1">
    <source>
        <dbReference type="ARBA" id="ARBA00022478"/>
    </source>
</evidence>
<dbReference type="Gene3D" id="2.170.120.12">
    <property type="entry name" value="DNA-directed RNA polymerase, insert domain"/>
    <property type="match status" value="2"/>
</dbReference>
<keyword evidence="6" id="KW-0150">Chloroplast</keyword>
<dbReference type="InterPro" id="IPR036643">
    <property type="entry name" value="RNApol_insert_sf"/>
</dbReference>
<geneLocation type="chloroplast" evidence="6"/>
<dbReference type="AlphaFoldDB" id="A0A0S2IDG5"/>
<dbReference type="Gene3D" id="3.30.1360.10">
    <property type="entry name" value="RNA polymerase, RBP11-like subunit"/>
    <property type="match status" value="2"/>
</dbReference>
<dbReference type="InterPro" id="IPR036603">
    <property type="entry name" value="RBP11-like"/>
</dbReference>
<protein>
    <recommendedName>
        <fullName evidence="3">Plastid-encoded RNA polymerase subunit alpha</fullName>
    </recommendedName>
</protein>
<dbReference type="GO" id="GO:0046983">
    <property type="term" value="F:protein dimerization activity"/>
    <property type="evidence" value="ECO:0007669"/>
    <property type="project" value="InterPro"/>
</dbReference>
<dbReference type="SMART" id="SM00662">
    <property type="entry name" value="RPOLD"/>
    <property type="match status" value="1"/>
</dbReference>
<reference evidence="6" key="1">
    <citation type="journal article" date="2015" name="BMC Evol. Biol.">
        <title>Chloroplast phylogenomic analysis of chlorophyte green algae identifies a novel lineage sister to the Sphaeropleales (Chlorophyceae).</title>
        <authorList>
            <person name="Lemieux C."/>
            <person name="Vincent A.T."/>
            <person name="Labarre A."/>
            <person name="Otis C."/>
            <person name="Turmel M."/>
        </authorList>
    </citation>
    <scope>NUCLEOTIDE SEQUENCE</scope>
</reference>
<evidence type="ECO:0000259" key="5">
    <source>
        <dbReference type="SMART" id="SM00662"/>
    </source>
</evidence>
<accession>A0A0S2IDG5</accession>
<gene>
    <name evidence="6" type="primary">rpoA</name>
</gene>
<evidence type="ECO:0000256" key="3">
    <source>
        <dbReference type="ARBA" id="ARBA00031776"/>
    </source>
</evidence>
<evidence type="ECO:0000256" key="2">
    <source>
        <dbReference type="ARBA" id="ARBA00023163"/>
    </source>
</evidence>
<keyword evidence="2" id="KW-0804">Transcription</keyword>
<dbReference type="GO" id="GO:0000428">
    <property type="term" value="C:DNA-directed RNA polymerase complex"/>
    <property type="evidence" value="ECO:0007669"/>
    <property type="project" value="UniProtKB-KW"/>
</dbReference>
<feature type="non-terminal residue" evidence="6">
    <location>
        <position position="785"/>
    </location>
</feature>
<dbReference type="GO" id="GO:0003899">
    <property type="term" value="F:DNA-directed RNA polymerase activity"/>
    <property type="evidence" value="ECO:0007669"/>
    <property type="project" value="InterPro"/>
</dbReference>
<keyword evidence="6" id="KW-0934">Plastid</keyword>
<name>A0A0S2IDG5_HAELA</name>
<organism evidence="6">
    <name type="scientific">Haematococcus lacustris</name>
    <name type="common">Green alga</name>
    <name type="synonym">Haematococcus pluvialis</name>
    <dbReference type="NCBI Taxonomy" id="44745"/>
    <lineage>
        <taxon>Eukaryota</taxon>
        <taxon>Viridiplantae</taxon>
        <taxon>Chlorophyta</taxon>
        <taxon>core chlorophytes</taxon>
        <taxon>Chlorophyceae</taxon>
        <taxon>CS clade</taxon>
        <taxon>Chlamydomonadales</taxon>
        <taxon>Haematococcaceae</taxon>
        <taxon>Haematococcus</taxon>
    </lineage>
</organism>
<dbReference type="SUPFAM" id="SSF55257">
    <property type="entry name" value="RBP11-like subunits of RNA polymerase"/>
    <property type="match status" value="1"/>
</dbReference>
<keyword evidence="1" id="KW-0240">DNA-directed RNA polymerase</keyword>
<dbReference type="Pfam" id="PF01193">
    <property type="entry name" value="RNA_pol_L"/>
    <property type="match status" value="1"/>
</dbReference>
<evidence type="ECO:0000313" key="6">
    <source>
        <dbReference type="EMBL" id="ALO21579.1"/>
    </source>
</evidence>
<sequence length="785" mass="85903">MTIVSCKESRIESPRSFYACFSLGPFEESMSLTVANALRRTLLTECTGIAIVNVLFENVNHEYATLVGVRETVLDILLNIKEIVLKKQTNPISQLLNPKTHIPSSTFPFSRKEGCFAEGSGALKSPRAGIEPSGIEGAPNSAAPARPIPKPFRLGGSYAWGSSLVFPLKTKYSQTILSFKGKNQGRAPSPKLGLGAPLSLGQTKGTARRPEPLRRGSAQISVLPLVGRGRPTSPWSVQGSPVFPIGTGALCPPGLPRRPALCQSGLPIGAGALGHPSQGKDQAKEECADRRHLRCFTDREARKGKGNKTIKGQTKKILGKAKTTLYNKVYSFFPVVAYLRMKGPGIIRAKHLRLPPFVQCVDPEQYITTLSEDGILNMKCIIMEGKGYIIQKSKTNKNYLLGSSHSKAAGGIAPSLSGDDLRPETMKAGHGKDQPQHMLSPEQLVLAALQPSSPLLSTTSLYQNTLNEERSLLEKKNIKNQILLFEYLKNIYSKKILVPSTSENKVDFLLKNSYLNVDAVFSPVTKVSYIIELNENRLMKKAKIKEQFIHDIFTLLDSHLFLQKKLPFLTKLIPTVINPFKNSTTNKAFANIVGVKKRNKSRTINEMGKCMSSRGQMPDAFGTVSASLHADLPAAELNIDSSSFGENAYPFEKQIVPILTLLNNFNTGNIITLEIWTNGSLHPKEALATAFSTLATLFLNMKKTNIYNSIYKDSVSYQKSLTKPLTNQSAYVQRHPLFEVGSEGVSSLSVTAPRVSGFLKGPSPAKMPKVSAVLRAGPNIVRQPF</sequence>
<feature type="domain" description="DNA-directed RNA polymerase RpoA/D/Rpb3-type" evidence="5">
    <location>
        <begin position="18"/>
        <end position="476"/>
    </location>
</feature>